<evidence type="ECO:0000256" key="2">
    <source>
        <dbReference type="ARBA" id="ARBA00022801"/>
    </source>
</evidence>
<dbReference type="AlphaFoldDB" id="A0A0A2JJA5"/>
<dbReference type="HOGENOM" id="CLU_548730_0_0_1"/>
<protein>
    <submittedName>
        <fullName evidence="6">Exonuclease, RNase T/DNA polymerase III</fullName>
    </submittedName>
</protein>
<feature type="domain" description="Exonuclease" evidence="5">
    <location>
        <begin position="280"/>
        <end position="455"/>
    </location>
</feature>
<accession>A0A0A2JJA5</accession>
<evidence type="ECO:0000256" key="4">
    <source>
        <dbReference type="SAM" id="MobiDB-lite"/>
    </source>
</evidence>
<proteinExistence type="predicted"/>
<dbReference type="RefSeq" id="XP_016597580.1">
    <property type="nucleotide sequence ID" value="XM_016742250.1"/>
</dbReference>
<dbReference type="GO" id="GO:0004527">
    <property type="term" value="F:exonuclease activity"/>
    <property type="evidence" value="ECO:0007669"/>
    <property type="project" value="UniProtKB-KW"/>
</dbReference>
<dbReference type="STRING" id="27334.A0A0A2JJA5"/>
<comment type="caution">
    <text evidence="6">The sequence shown here is derived from an EMBL/GenBank/DDBJ whole genome shotgun (WGS) entry which is preliminary data.</text>
</comment>
<evidence type="ECO:0000256" key="1">
    <source>
        <dbReference type="ARBA" id="ARBA00022722"/>
    </source>
</evidence>
<feature type="region of interest" description="Disordered" evidence="4">
    <location>
        <begin position="167"/>
        <end position="197"/>
    </location>
</feature>
<feature type="compositionally biased region" description="Basic residues" evidence="4">
    <location>
        <begin position="476"/>
        <end position="489"/>
    </location>
</feature>
<dbReference type="GeneID" id="27677669"/>
<evidence type="ECO:0000259" key="5">
    <source>
        <dbReference type="SMART" id="SM00479"/>
    </source>
</evidence>
<keyword evidence="1" id="KW-0540">Nuclease</keyword>
<feature type="compositionally biased region" description="Low complexity" evidence="4">
    <location>
        <begin position="184"/>
        <end position="196"/>
    </location>
</feature>
<feature type="region of interest" description="Disordered" evidence="4">
    <location>
        <begin position="60"/>
        <end position="151"/>
    </location>
</feature>
<dbReference type="InterPro" id="IPR036397">
    <property type="entry name" value="RNaseH_sf"/>
</dbReference>
<dbReference type="CDD" id="cd06137">
    <property type="entry name" value="DEDDh_RNase"/>
    <property type="match status" value="1"/>
</dbReference>
<evidence type="ECO:0000313" key="6">
    <source>
        <dbReference type="EMBL" id="KGO55487.1"/>
    </source>
</evidence>
<dbReference type="GO" id="GO:0005634">
    <property type="term" value="C:nucleus"/>
    <property type="evidence" value="ECO:0007669"/>
    <property type="project" value="TreeGrafter"/>
</dbReference>
<dbReference type="VEuPathDB" id="FungiDB:PEXP_073070"/>
<reference evidence="6 7" key="1">
    <citation type="journal article" date="2015" name="Mol. Plant Microbe Interact.">
        <title>Genome, transcriptome, and functional analyses of Penicillium expansum provide new insights into secondary metabolism and pathogenicity.</title>
        <authorList>
            <person name="Ballester A.R."/>
            <person name="Marcet-Houben M."/>
            <person name="Levin E."/>
            <person name="Sela N."/>
            <person name="Selma-Lazaro C."/>
            <person name="Carmona L."/>
            <person name="Wisniewski M."/>
            <person name="Droby S."/>
            <person name="Gonzalez-Candelas L."/>
            <person name="Gabaldon T."/>
        </authorList>
    </citation>
    <scope>NUCLEOTIDE SEQUENCE [LARGE SCALE GENOMIC DNA]</scope>
    <source>
        <strain evidence="6 7">MD-8</strain>
    </source>
</reference>
<feature type="compositionally biased region" description="Polar residues" evidence="4">
    <location>
        <begin position="112"/>
        <end position="151"/>
    </location>
</feature>
<dbReference type="GO" id="GO:0003676">
    <property type="term" value="F:nucleic acid binding"/>
    <property type="evidence" value="ECO:0007669"/>
    <property type="project" value="InterPro"/>
</dbReference>
<dbReference type="InterPro" id="IPR013520">
    <property type="entry name" value="Ribonucl_H"/>
</dbReference>
<organism evidence="6 7">
    <name type="scientific">Penicillium expansum</name>
    <name type="common">Blue mold rot fungus</name>
    <dbReference type="NCBI Taxonomy" id="27334"/>
    <lineage>
        <taxon>Eukaryota</taxon>
        <taxon>Fungi</taxon>
        <taxon>Dikarya</taxon>
        <taxon>Ascomycota</taxon>
        <taxon>Pezizomycotina</taxon>
        <taxon>Eurotiomycetes</taxon>
        <taxon>Eurotiomycetidae</taxon>
        <taxon>Eurotiales</taxon>
        <taxon>Aspergillaceae</taxon>
        <taxon>Penicillium</taxon>
    </lineage>
</organism>
<evidence type="ECO:0000313" key="7">
    <source>
        <dbReference type="Proteomes" id="UP000030143"/>
    </source>
</evidence>
<feature type="compositionally biased region" description="Polar residues" evidence="4">
    <location>
        <begin position="65"/>
        <end position="93"/>
    </location>
</feature>
<feature type="region of interest" description="Disordered" evidence="4">
    <location>
        <begin position="471"/>
        <end position="505"/>
    </location>
</feature>
<dbReference type="SMART" id="SM00479">
    <property type="entry name" value="EXOIII"/>
    <property type="match status" value="1"/>
</dbReference>
<dbReference type="InterPro" id="IPR047021">
    <property type="entry name" value="REXO1/3/4-like"/>
</dbReference>
<keyword evidence="2" id="KW-0378">Hydrolase</keyword>
<dbReference type="GO" id="GO:0006364">
    <property type="term" value="P:rRNA processing"/>
    <property type="evidence" value="ECO:0007669"/>
    <property type="project" value="TreeGrafter"/>
</dbReference>
<dbReference type="Pfam" id="PF00929">
    <property type="entry name" value="RNase_T"/>
    <property type="match status" value="1"/>
</dbReference>
<dbReference type="SUPFAM" id="SSF53098">
    <property type="entry name" value="Ribonuclease H-like"/>
    <property type="match status" value="1"/>
</dbReference>
<feature type="compositionally biased region" description="Polar residues" evidence="4">
    <location>
        <begin position="167"/>
        <end position="183"/>
    </location>
</feature>
<dbReference type="GO" id="GO:0000027">
    <property type="term" value="P:ribosomal large subunit assembly"/>
    <property type="evidence" value="ECO:0007669"/>
    <property type="project" value="TreeGrafter"/>
</dbReference>
<sequence>MEIPRVPVELSQAPAQILQLPVNVPQAQVGFRRTASQVCHTPPRFYQTPTRRIESQVPVYPSPAQAFQSPVQRSQQAEQVFRSPSQGSQTPKITRSRAESSHQVELPRSLEPGSQSLVQDAQQAEVPQSPQQRYESPEHSQSLVQSTQSPFQMSDQMDQISQFSMQLSAQDGTTAETNETDIATPSTPTTNTTTPSLFIQPTKSNPTFSLVYHKMKHRWTDLEPLEQTLIVKYLLGRCHTQERLHCQGYNAPKTIDTTSCLKRGEPHQTHTFTRYSTHRKAIVIDCEMIETTLCTSELAFITAIDFLTGEVLINSFVAPTAPVTNWLTPISGITPEKMDAAIADNKAFKSNADARRALRMFLDHDTVLIGHALHHDLRTLGLIHGRIVDTSVVTAEAVFSNFSARTLLPRVWGLKALANELVGIDIQTGDEGHHSLEDALATREVLIWCLRGPECLKVWAERARSLYERVRQQRGGQKKTVRNSAKKVRGTSSGKGRGKKKPVLD</sequence>
<feature type="compositionally biased region" description="Basic residues" evidence="4">
    <location>
        <begin position="496"/>
        <end position="505"/>
    </location>
</feature>
<dbReference type="Proteomes" id="UP000030143">
    <property type="component" value="Unassembled WGS sequence"/>
</dbReference>
<dbReference type="EMBL" id="JQFZ01000191">
    <property type="protein sequence ID" value="KGO55487.1"/>
    <property type="molecule type" value="Genomic_DNA"/>
</dbReference>
<dbReference type="PANTHER" id="PTHR12801:SF114">
    <property type="entry name" value="EXONUCLEASE, PUTATIVE (AFU_ORTHOLOGUE AFUA_7G00870)-RELATED"/>
    <property type="match status" value="1"/>
</dbReference>
<dbReference type="PANTHER" id="PTHR12801">
    <property type="entry name" value="RNA EXONUCLEASE REXO1 / RECO3 FAMILY MEMBER-RELATED"/>
    <property type="match status" value="1"/>
</dbReference>
<dbReference type="Gene3D" id="3.30.420.10">
    <property type="entry name" value="Ribonuclease H-like superfamily/Ribonuclease H"/>
    <property type="match status" value="1"/>
</dbReference>
<evidence type="ECO:0000256" key="3">
    <source>
        <dbReference type="ARBA" id="ARBA00022839"/>
    </source>
</evidence>
<name>A0A0A2JJA5_PENEN</name>
<keyword evidence="7" id="KW-1185">Reference proteome</keyword>
<keyword evidence="3 6" id="KW-0269">Exonuclease</keyword>
<gene>
    <name evidence="6" type="ORF">PEX2_049750</name>
</gene>
<dbReference type="InterPro" id="IPR012337">
    <property type="entry name" value="RNaseH-like_sf"/>
</dbReference>